<dbReference type="OMA" id="EIKAFWV"/>
<dbReference type="GO" id="GO:0000467">
    <property type="term" value="P:exonucleolytic trimming to generate mature 3'-end of 5.8S rRNA from tricistronic rRNA transcript (SSU-rRNA, 5.8S rRNA, LSU-rRNA)"/>
    <property type="evidence" value="ECO:0000318"/>
    <property type="project" value="GO_Central"/>
</dbReference>
<dbReference type="InterPro" id="IPR001247">
    <property type="entry name" value="ExoRNase_PH_dom1"/>
</dbReference>
<dbReference type="GO" id="GO:0071028">
    <property type="term" value="P:nuclear mRNA surveillance"/>
    <property type="evidence" value="ECO:0000318"/>
    <property type="project" value="GO_Central"/>
</dbReference>
<sequence>MDSQLEAEAFKRIYPEEYFQRFLSEGTRPDGRPLGRARSTTIGFGAVSTADGSALVKIGSTTLLAGIKLEVMTPTAEAPDAGKIAATFEMPPLCSPDARPERRLEETSVVVQQVMNAIESAGLVNTKELLISTGKAAWVAYLDIYCLDADGSLLDAALLAAVAAFADLTLPPVRVNPEGHVLPVLSGAQGGNLRENGDASSEVVTVERRKLTLGAMPWAATIGLYKGHLIVDPTAEEEALLESTVTTILDEAGRLISLFKPGGITAVTTALIQDCVELTRHRARELKQILEESSQEDEDEGDESQ</sequence>
<evidence type="ECO:0000256" key="8">
    <source>
        <dbReference type="ARBA" id="ARBA00023242"/>
    </source>
</evidence>
<dbReference type="SUPFAM" id="SSF55666">
    <property type="entry name" value="Ribonuclease PH domain 2-like"/>
    <property type="match status" value="1"/>
</dbReference>
<dbReference type="Pfam" id="PF01138">
    <property type="entry name" value="RNase_PH"/>
    <property type="match status" value="1"/>
</dbReference>
<dbReference type="Pfam" id="PF03725">
    <property type="entry name" value="RNase_PH_C"/>
    <property type="match status" value="1"/>
</dbReference>
<dbReference type="GO" id="GO:0034476">
    <property type="term" value="P:U5 snRNA 3'-end processing"/>
    <property type="evidence" value="ECO:0000318"/>
    <property type="project" value="GO_Central"/>
</dbReference>
<reference evidence="12 13" key="1">
    <citation type="journal article" date="2014" name="Nat. Commun.">
        <title>Klebsormidium flaccidum genome reveals primary factors for plant terrestrial adaptation.</title>
        <authorList>
            <person name="Hori K."/>
            <person name="Maruyama F."/>
            <person name="Fujisawa T."/>
            <person name="Togashi T."/>
            <person name="Yamamoto N."/>
            <person name="Seo M."/>
            <person name="Sato S."/>
            <person name="Yamada T."/>
            <person name="Mori H."/>
            <person name="Tajima N."/>
            <person name="Moriyama T."/>
            <person name="Ikeuchi M."/>
            <person name="Watanabe M."/>
            <person name="Wada H."/>
            <person name="Kobayashi K."/>
            <person name="Saito M."/>
            <person name="Masuda T."/>
            <person name="Sasaki-Sekimoto Y."/>
            <person name="Mashiguchi K."/>
            <person name="Awai K."/>
            <person name="Shimojima M."/>
            <person name="Masuda S."/>
            <person name="Iwai M."/>
            <person name="Nobusawa T."/>
            <person name="Narise T."/>
            <person name="Kondo S."/>
            <person name="Saito H."/>
            <person name="Sato R."/>
            <person name="Murakawa M."/>
            <person name="Ihara Y."/>
            <person name="Oshima-Yamada Y."/>
            <person name="Ohtaka K."/>
            <person name="Satoh M."/>
            <person name="Sonobe K."/>
            <person name="Ishii M."/>
            <person name="Ohtani R."/>
            <person name="Kanamori-Sato M."/>
            <person name="Honoki R."/>
            <person name="Miyazaki D."/>
            <person name="Mochizuki H."/>
            <person name="Umetsu J."/>
            <person name="Higashi K."/>
            <person name="Shibata D."/>
            <person name="Kamiya Y."/>
            <person name="Sato N."/>
            <person name="Nakamura Y."/>
            <person name="Tabata S."/>
            <person name="Ida S."/>
            <person name="Kurokawa K."/>
            <person name="Ohta H."/>
        </authorList>
    </citation>
    <scope>NUCLEOTIDE SEQUENCE [LARGE SCALE GENOMIC DNA]</scope>
    <source>
        <strain evidence="12 13">NIES-2285</strain>
    </source>
</reference>
<keyword evidence="6" id="KW-0271">Exosome</keyword>
<accession>A0A1Y1HPJ3</accession>
<dbReference type="GO" id="GO:0000176">
    <property type="term" value="C:nuclear exosome (RNase complex)"/>
    <property type="evidence" value="ECO:0000318"/>
    <property type="project" value="GO_Central"/>
</dbReference>
<dbReference type="EMBL" id="DF236992">
    <property type="protein sequence ID" value="GAQ79983.1"/>
    <property type="molecule type" value="Genomic_DNA"/>
</dbReference>
<dbReference type="InterPro" id="IPR015847">
    <property type="entry name" value="ExoRNase_PH_dom2"/>
</dbReference>
<feature type="domain" description="Exoribonuclease phosphorolytic" evidence="11">
    <location>
        <begin position="216"/>
        <end position="279"/>
    </location>
</feature>
<organism evidence="12 13">
    <name type="scientific">Klebsormidium nitens</name>
    <name type="common">Green alga</name>
    <name type="synonym">Ulothrix nitens</name>
    <dbReference type="NCBI Taxonomy" id="105231"/>
    <lineage>
        <taxon>Eukaryota</taxon>
        <taxon>Viridiplantae</taxon>
        <taxon>Streptophyta</taxon>
        <taxon>Klebsormidiophyceae</taxon>
        <taxon>Klebsormidiales</taxon>
        <taxon>Klebsormidiaceae</taxon>
        <taxon>Klebsormidium</taxon>
    </lineage>
</organism>
<dbReference type="OrthoDB" id="45882at2759"/>
<comment type="similarity">
    <text evidence="3">Belongs to the RNase PH family.</text>
</comment>
<dbReference type="PANTHER" id="PTHR11097:SF9">
    <property type="entry name" value="EXOSOME COMPLEX COMPONENT RRP43"/>
    <property type="match status" value="1"/>
</dbReference>
<evidence type="ECO:0000256" key="3">
    <source>
        <dbReference type="ARBA" id="ARBA00006678"/>
    </source>
</evidence>
<dbReference type="GO" id="GO:0071038">
    <property type="term" value="P:TRAMP-dependent tRNA surveillance pathway"/>
    <property type="evidence" value="ECO:0000318"/>
    <property type="project" value="GO_Central"/>
</dbReference>
<dbReference type="InterPro" id="IPR036345">
    <property type="entry name" value="ExoRNase_PH_dom2_sf"/>
</dbReference>
<name>A0A1Y1HPJ3_KLENI</name>
<protein>
    <recommendedName>
        <fullName evidence="9">Ribosomal RNA-processing protein 43</fullName>
    </recommendedName>
</protein>
<evidence type="ECO:0000256" key="9">
    <source>
        <dbReference type="ARBA" id="ARBA00030617"/>
    </source>
</evidence>
<dbReference type="GO" id="GO:0071035">
    <property type="term" value="P:nuclear polyadenylation-dependent rRNA catabolic process"/>
    <property type="evidence" value="ECO:0000318"/>
    <property type="project" value="GO_Central"/>
</dbReference>
<evidence type="ECO:0000256" key="4">
    <source>
        <dbReference type="ARBA" id="ARBA00022490"/>
    </source>
</evidence>
<dbReference type="InterPro" id="IPR033196">
    <property type="entry name" value="Rrp43"/>
</dbReference>
<comment type="subcellular location">
    <subcellularLocation>
        <location evidence="1">Cytoplasm</location>
    </subcellularLocation>
    <subcellularLocation>
        <location evidence="2">Nucleus</location>
        <location evidence="2">Nucleolus</location>
    </subcellularLocation>
</comment>
<dbReference type="InterPro" id="IPR020568">
    <property type="entry name" value="Ribosomal_Su5_D2-typ_SF"/>
</dbReference>
<evidence type="ECO:0000313" key="13">
    <source>
        <dbReference type="Proteomes" id="UP000054558"/>
    </source>
</evidence>
<dbReference type="FunFam" id="3.30.230.70:FF:000017">
    <property type="entry name" value="Exosome complex component Rrp42"/>
    <property type="match status" value="1"/>
</dbReference>
<keyword evidence="7" id="KW-0694">RNA-binding</keyword>
<dbReference type="Proteomes" id="UP000054558">
    <property type="component" value="Unassembled WGS sequence"/>
</dbReference>
<keyword evidence="4" id="KW-0963">Cytoplasm</keyword>
<dbReference type="AlphaFoldDB" id="A0A1Y1HPJ3"/>
<dbReference type="GO" id="GO:0034475">
    <property type="term" value="P:U4 snRNA 3'-end processing"/>
    <property type="evidence" value="ECO:0000318"/>
    <property type="project" value="GO_Central"/>
</dbReference>
<dbReference type="GO" id="GO:0035925">
    <property type="term" value="F:mRNA 3'-UTR AU-rich region binding"/>
    <property type="evidence" value="ECO:0000318"/>
    <property type="project" value="GO_Central"/>
</dbReference>
<dbReference type="STRING" id="105231.A0A1Y1HPJ3"/>
<dbReference type="GO" id="GO:0034473">
    <property type="term" value="P:U1 snRNA 3'-end processing"/>
    <property type="evidence" value="ECO:0000318"/>
    <property type="project" value="GO_Central"/>
</dbReference>
<evidence type="ECO:0000256" key="7">
    <source>
        <dbReference type="ARBA" id="ARBA00022884"/>
    </source>
</evidence>
<evidence type="ECO:0000256" key="2">
    <source>
        <dbReference type="ARBA" id="ARBA00004604"/>
    </source>
</evidence>
<proteinExistence type="inferred from homology"/>
<dbReference type="SUPFAM" id="SSF54211">
    <property type="entry name" value="Ribosomal protein S5 domain 2-like"/>
    <property type="match status" value="1"/>
</dbReference>
<dbReference type="PANTHER" id="PTHR11097">
    <property type="entry name" value="EXOSOME COMPLEX EXONUCLEASE RIBOSOMAL RNA PROCESSING PROTEIN"/>
    <property type="match status" value="1"/>
</dbReference>
<dbReference type="InterPro" id="IPR050590">
    <property type="entry name" value="Exosome_comp_Rrp42_subfam"/>
</dbReference>
<evidence type="ECO:0000256" key="5">
    <source>
        <dbReference type="ARBA" id="ARBA00022552"/>
    </source>
</evidence>
<evidence type="ECO:0000256" key="6">
    <source>
        <dbReference type="ARBA" id="ARBA00022835"/>
    </source>
</evidence>
<dbReference type="GO" id="GO:0000177">
    <property type="term" value="C:cytoplasmic exosome (RNase complex)"/>
    <property type="evidence" value="ECO:0000318"/>
    <property type="project" value="GO_Central"/>
</dbReference>
<feature type="domain" description="Exoribonuclease phosphorolytic" evidence="10">
    <location>
        <begin position="37"/>
        <end position="171"/>
    </location>
</feature>
<keyword evidence="13" id="KW-1185">Reference proteome</keyword>
<keyword evidence="5" id="KW-0698">rRNA processing</keyword>
<dbReference type="CDD" id="cd11369">
    <property type="entry name" value="RNase_PH_RRP43"/>
    <property type="match status" value="1"/>
</dbReference>
<dbReference type="Gene3D" id="3.30.230.70">
    <property type="entry name" value="GHMP Kinase, N-terminal domain"/>
    <property type="match status" value="1"/>
</dbReference>
<evidence type="ECO:0000259" key="10">
    <source>
        <dbReference type="Pfam" id="PF01138"/>
    </source>
</evidence>
<evidence type="ECO:0000313" key="12">
    <source>
        <dbReference type="EMBL" id="GAQ79983.1"/>
    </source>
</evidence>
<evidence type="ECO:0000259" key="11">
    <source>
        <dbReference type="Pfam" id="PF03725"/>
    </source>
</evidence>
<dbReference type="GO" id="GO:0016075">
    <property type="term" value="P:rRNA catabolic process"/>
    <property type="evidence" value="ECO:0000318"/>
    <property type="project" value="GO_Central"/>
</dbReference>
<dbReference type="GO" id="GO:0005730">
    <property type="term" value="C:nucleolus"/>
    <property type="evidence" value="ECO:0007669"/>
    <property type="project" value="UniProtKB-SubCell"/>
</dbReference>
<keyword evidence="8" id="KW-0539">Nucleus</keyword>
<evidence type="ECO:0000256" key="1">
    <source>
        <dbReference type="ARBA" id="ARBA00004496"/>
    </source>
</evidence>
<dbReference type="InterPro" id="IPR027408">
    <property type="entry name" value="PNPase/RNase_PH_dom_sf"/>
</dbReference>
<gene>
    <name evidence="12" type="ORF">KFL_000430250</name>
</gene>